<evidence type="ECO:0000256" key="5">
    <source>
        <dbReference type="ARBA" id="ARBA00022989"/>
    </source>
</evidence>
<comment type="similarity">
    <text evidence="7">Belongs to the inorganic phosphate transporter (PiT) (TC 2.A.20) family.</text>
</comment>
<keyword evidence="4 7" id="KW-0812">Transmembrane</keyword>
<keyword evidence="6 7" id="KW-0472">Membrane</keyword>
<feature type="transmembrane region" description="Helical" evidence="7">
    <location>
        <begin position="86"/>
        <end position="109"/>
    </location>
</feature>
<dbReference type="GO" id="GO:0005315">
    <property type="term" value="F:phosphate transmembrane transporter activity"/>
    <property type="evidence" value="ECO:0007669"/>
    <property type="project" value="InterPro"/>
</dbReference>
<evidence type="ECO:0000256" key="7">
    <source>
        <dbReference type="RuleBase" id="RU363058"/>
    </source>
</evidence>
<organism evidence="8">
    <name type="scientific">Vitrella brassicaformis</name>
    <dbReference type="NCBI Taxonomy" id="1169539"/>
    <lineage>
        <taxon>Eukaryota</taxon>
        <taxon>Sar</taxon>
        <taxon>Alveolata</taxon>
        <taxon>Colpodellida</taxon>
        <taxon>Vitrellaceae</taxon>
        <taxon>Vitrella</taxon>
    </lineage>
</organism>
<accession>A0A7S1PDL4</accession>
<comment type="function">
    <text evidence="7">Sodium-phosphate symporter.</text>
</comment>
<protein>
    <recommendedName>
        <fullName evidence="7">Phosphate transporter</fullName>
    </recommendedName>
</protein>
<evidence type="ECO:0000313" key="8">
    <source>
        <dbReference type="EMBL" id="CAD9074391.1"/>
    </source>
</evidence>
<evidence type="ECO:0000256" key="4">
    <source>
        <dbReference type="ARBA" id="ARBA00022692"/>
    </source>
</evidence>
<dbReference type="GO" id="GO:0016020">
    <property type="term" value="C:membrane"/>
    <property type="evidence" value="ECO:0007669"/>
    <property type="project" value="UniProtKB-SubCell"/>
</dbReference>
<dbReference type="Pfam" id="PF01384">
    <property type="entry name" value="PHO4"/>
    <property type="match status" value="1"/>
</dbReference>
<keyword evidence="5 7" id="KW-1133">Transmembrane helix</keyword>
<gene>
    <name evidence="8" type="ORF">VBRA1451_LOCUS29479</name>
</gene>
<dbReference type="EMBL" id="HBGB01050296">
    <property type="protein sequence ID" value="CAD9074391.1"/>
    <property type="molecule type" value="Transcribed_RNA"/>
</dbReference>
<name>A0A7S1PDL4_9ALVE</name>
<dbReference type="GO" id="GO:0035435">
    <property type="term" value="P:phosphate ion transmembrane transport"/>
    <property type="evidence" value="ECO:0007669"/>
    <property type="project" value="TreeGrafter"/>
</dbReference>
<evidence type="ECO:0000256" key="3">
    <source>
        <dbReference type="ARBA" id="ARBA00022592"/>
    </source>
</evidence>
<proteinExistence type="inferred from homology"/>
<keyword evidence="2 7" id="KW-0813">Transport</keyword>
<feature type="transmembrane region" description="Helical" evidence="7">
    <location>
        <begin position="179"/>
        <end position="199"/>
    </location>
</feature>
<dbReference type="PANTHER" id="PTHR11101:SF80">
    <property type="entry name" value="PHOSPHATE TRANSPORTER"/>
    <property type="match status" value="1"/>
</dbReference>
<evidence type="ECO:0000256" key="2">
    <source>
        <dbReference type="ARBA" id="ARBA00022448"/>
    </source>
</evidence>
<feature type="transmembrane region" description="Helical" evidence="7">
    <location>
        <begin position="142"/>
        <end position="167"/>
    </location>
</feature>
<dbReference type="AlphaFoldDB" id="A0A7S1PDL4"/>
<feature type="transmembrane region" description="Helical" evidence="7">
    <location>
        <begin position="46"/>
        <end position="66"/>
    </location>
</feature>
<sequence length="581" mass="61938">MVSDYYWIVVAGWIACFVMAFGIGANDVANQFASSIGSKAINLKMAIFLSAILEFVGAAFLGGQVADTVRKKIVDFDVFIDNPELLMFGMLCALIGAGMWLMVASYLGWPVSTTHSIIGSIVGFSMATGDINAVHWDQVGMIVASWFISPILSGIAAAILFVIIRELVLKARDSVNRGFWMLPVFLFLVFATFFLYLVFKNNGYLAGVECMMYDKDLGYNVAKEPCIVKKWATSNPGAAVGITLAMAVGAAAICTAPIWWWAKTALAQYDADVLKSQKDAELTKVKDVEEGVSTSAVNGSSEKTTPSPGTITPPQHYSAHNAIQPIGVQKDGQLVDSEPTGVPGDGQLQKKKTRAEEMWESMPFNQDLHDDALQESKAAARIHDSTESFDGRTERFFAICQVLSACFDCVGHGSNDTANAVGPFAAILGIYSAGAAVAKVETPLYVLAFGGAGIAVGLALYGYRVIKAIGVKMVKITPSRGFCIELGAAWIIIIGSNLGIPLSTTHCQVGATVGVGLTETDSESGHMCTWKRAGVNWKLLIGVFGAWVLTLIFAGAVTALIFSFGAYAPNIIGGRVPVPVQ</sequence>
<comment type="subcellular location">
    <subcellularLocation>
        <location evidence="1 7">Membrane</location>
        <topology evidence="1 7">Multi-pass membrane protein</topology>
    </subcellularLocation>
</comment>
<feature type="transmembrane region" description="Helical" evidence="7">
    <location>
        <begin position="6"/>
        <end position="25"/>
    </location>
</feature>
<dbReference type="InterPro" id="IPR001204">
    <property type="entry name" value="Phos_transporter"/>
</dbReference>
<keyword evidence="3 7" id="KW-0592">Phosphate transport</keyword>
<evidence type="ECO:0000256" key="1">
    <source>
        <dbReference type="ARBA" id="ARBA00004141"/>
    </source>
</evidence>
<feature type="transmembrane region" description="Helical" evidence="7">
    <location>
        <begin position="444"/>
        <end position="463"/>
    </location>
</feature>
<dbReference type="PANTHER" id="PTHR11101">
    <property type="entry name" value="PHOSPHATE TRANSPORTER"/>
    <property type="match status" value="1"/>
</dbReference>
<feature type="transmembrane region" description="Helical" evidence="7">
    <location>
        <begin position="539"/>
        <end position="567"/>
    </location>
</feature>
<feature type="transmembrane region" description="Helical" evidence="7">
    <location>
        <begin position="238"/>
        <end position="262"/>
    </location>
</feature>
<evidence type="ECO:0000256" key="6">
    <source>
        <dbReference type="ARBA" id="ARBA00023136"/>
    </source>
</evidence>
<reference evidence="8" key="1">
    <citation type="submission" date="2021-01" db="EMBL/GenBank/DDBJ databases">
        <authorList>
            <person name="Corre E."/>
            <person name="Pelletier E."/>
            <person name="Niang G."/>
            <person name="Scheremetjew M."/>
            <person name="Finn R."/>
            <person name="Kale V."/>
            <person name="Holt S."/>
            <person name="Cochrane G."/>
            <person name="Meng A."/>
            <person name="Brown T."/>
            <person name="Cohen L."/>
        </authorList>
    </citation>
    <scope>NUCLEOTIDE SEQUENCE</scope>
    <source>
        <strain evidence="8">CCMP3346</strain>
    </source>
</reference>
<feature type="transmembrane region" description="Helical" evidence="7">
    <location>
        <begin position="420"/>
        <end position="438"/>
    </location>
</feature>